<reference evidence="1" key="1">
    <citation type="submission" date="2022-06" db="EMBL/GenBank/DDBJ databases">
        <authorList>
            <person name="Legras J.-L."/>
            <person name="Devillers H."/>
            <person name="Grondin C."/>
        </authorList>
    </citation>
    <scope>NUCLEOTIDE SEQUENCE</scope>
    <source>
        <strain evidence="1">CLIB 1444</strain>
    </source>
</reference>
<gene>
    <name evidence="1" type="ORF">CLIB1444_02S01684</name>
</gene>
<proteinExistence type="predicted"/>
<comment type="caution">
    <text evidence="1">The sequence shown here is derived from an EMBL/GenBank/DDBJ whole genome shotgun (WGS) entry which is preliminary data.</text>
</comment>
<dbReference type="EMBL" id="CALSDN010000002">
    <property type="protein sequence ID" value="CAH6719133.1"/>
    <property type="molecule type" value="Genomic_DNA"/>
</dbReference>
<dbReference type="Proteomes" id="UP001152531">
    <property type="component" value="Unassembled WGS sequence"/>
</dbReference>
<accession>A0ACA9Y2G4</accession>
<evidence type="ECO:0000313" key="1">
    <source>
        <dbReference type="EMBL" id="CAH6719133.1"/>
    </source>
</evidence>
<protein>
    <submittedName>
        <fullName evidence="1">Protein Lin1p</fullName>
    </submittedName>
</protein>
<name>A0ACA9Y2G4_9ASCO</name>
<evidence type="ECO:0000313" key="2">
    <source>
        <dbReference type="Proteomes" id="UP001152531"/>
    </source>
</evidence>
<keyword evidence="2" id="KW-1185">Reference proteome</keyword>
<sequence>MDDDFVQDIPGNDKKRRKEVINEYSSESESEEEKEVKVEVEEEEKDDDSDMFASDEEPDKPAPTEDKKKKKNNRLDMNEFEKEMDIESKYVDQEVEVYDNYDEVQDYYNNVEDFDGQQRTKFEPKIDSFDLRKEEDEGFFDEDGNFVRNKEEERDEAWLNDVSREQIQKAKAAELERQRKIQTLENKPTETMTELLFKLISILDPDETPMEALTRFAPKRKGKKKVVDLQDKDRKIKVIMITDVCDKLMNQKGISDVYELVREELMRFYRTETGEDFKAIRGTKRQLEDAEIEESEIPESEIPESEIPESEQPESEEKIYEFKWEGQDEINGPYSEYEIRYWKDNYFEDNAYVRKINEEFIHISEF</sequence>
<organism evidence="1 2">
    <name type="scientific">[Candida] jaroonii</name>
    <dbReference type="NCBI Taxonomy" id="467808"/>
    <lineage>
        <taxon>Eukaryota</taxon>
        <taxon>Fungi</taxon>
        <taxon>Dikarya</taxon>
        <taxon>Ascomycota</taxon>
        <taxon>Saccharomycotina</taxon>
        <taxon>Pichiomycetes</taxon>
        <taxon>Debaryomycetaceae</taxon>
        <taxon>Yamadazyma</taxon>
    </lineage>
</organism>